<organism evidence="2 3">
    <name type="scientific">Pseudomonas frederiksbergensis</name>
    <dbReference type="NCBI Taxonomy" id="104087"/>
    <lineage>
        <taxon>Bacteria</taxon>
        <taxon>Pseudomonadati</taxon>
        <taxon>Pseudomonadota</taxon>
        <taxon>Gammaproteobacteria</taxon>
        <taxon>Pseudomonadales</taxon>
        <taxon>Pseudomonadaceae</taxon>
        <taxon>Pseudomonas</taxon>
    </lineage>
</organism>
<dbReference type="OrthoDB" id="6975612at2"/>
<comment type="caution">
    <text evidence="2">The sequence shown here is derived from an EMBL/GenBank/DDBJ whole genome shotgun (WGS) entry which is preliminary data.</text>
</comment>
<accession>A0A0B1Z3P0</accession>
<dbReference type="AlphaFoldDB" id="A0A0B1Z3P0"/>
<dbReference type="RefSeq" id="WP_039591957.1">
    <property type="nucleotide sequence ID" value="NZ_JQGJ02000008.1"/>
</dbReference>
<proteinExistence type="predicted"/>
<protein>
    <recommendedName>
        <fullName evidence="1">DUF4224 domain-containing protein</fullName>
    </recommendedName>
</protein>
<gene>
    <name evidence="2" type="ORF">JZ00_14325</name>
</gene>
<dbReference type="Proteomes" id="UP000030949">
    <property type="component" value="Unassembled WGS sequence"/>
</dbReference>
<dbReference type="EMBL" id="JQGJ01000008">
    <property type="protein sequence ID" value="KHK63861.1"/>
    <property type="molecule type" value="Genomic_DNA"/>
</dbReference>
<dbReference type="Pfam" id="PF13986">
    <property type="entry name" value="DUF4224"/>
    <property type="match status" value="1"/>
</dbReference>
<evidence type="ECO:0000313" key="2">
    <source>
        <dbReference type="EMBL" id="KHK63861.1"/>
    </source>
</evidence>
<name>A0A0B1Z3P0_9PSED</name>
<evidence type="ECO:0000259" key="1">
    <source>
        <dbReference type="Pfam" id="PF13986"/>
    </source>
</evidence>
<reference evidence="3" key="1">
    <citation type="submission" date="2015-03" db="EMBL/GenBank/DDBJ databases">
        <title>Pseudomonas frederiksbergensis hydrocarbon degrader.</title>
        <authorList>
            <person name="Brown L.M."/>
            <person name="Ruiz O.N."/>
            <person name="Mueller S."/>
            <person name="Gunasekera T.S."/>
        </authorList>
    </citation>
    <scope>NUCLEOTIDE SEQUENCE [LARGE SCALE GENOMIC DNA]</scope>
    <source>
        <strain evidence="3">SI8</strain>
    </source>
</reference>
<feature type="domain" description="DUF4224" evidence="1">
    <location>
        <begin position="2"/>
        <end position="44"/>
    </location>
</feature>
<evidence type="ECO:0000313" key="3">
    <source>
        <dbReference type="Proteomes" id="UP000030949"/>
    </source>
</evidence>
<dbReference type="InterPro" id="IPR025319">
    <property type="entry name" value="DUF4224"/>
</dbReference>
<sequence>MFLTAEEVADLTGYTKPGAQIKWLQAEKYGFAIDGYGKPKVLRQVVIGRLGGIQSKKGPELRLA</sequence>